<keyword evidence="1" id="KW-1185">Reference proteome</keyword>
<evidence type="ECO:0000313" key="2">
    <source>
        <dbReference type="WBParaSite" id="nRc.2.0.1.t09327-RA"/>
    </source>
</evidence>
<accession>A0A915I5B0</accession>
<reference evidence="2" key="1">
    <citation type="submission" date="2022-11" db="UniProtKB">
        <authorList>
            <consortium name="WormBaseParasite"/>
        </authorList>
    </citation>
    <scope>IDENTIFICATION</scope>
</reference>
<protein>
    <submittedName>
        <fullName evidence="2">Uncharacterized protein</fullName>
    </submittedName>
</protein>
<name>A0A915I5B0_ROMCU</name>
<evidence type="ECO:0000313" key="1">
    <source>
        <dbReference type="Proteomes" id="UP000887565"/>
    </source>
</evidence>
<dbReference type="AlphaFoldDB" id="A0A915I5B0"/>
<sequence length="108" mass="11281">MLIKAAAALPKFLSIVATRLGPSPVISIASSNQSTNTFLLKGFLGGVVAVPPLANVWVGVTIPTRAQQKWSGLGPVDWLGSAPVDWLQHQSYGCNICIGWGKVASGQP</sequence>
<dbReference type="Proteomes" id="UP000887565">
    <property type="component" value="Unplaced"/>
</dbReference>
<proteinExistence type="predicted"/>
<organism evidence="1 2">
    <name type="scientific">Romanomermis culicivorax</name>
    <name type="common">Nematode worm</name>
    <dbReference type="NCBI Taxonomy" id="13658"/>
    <lineage>
        <taxon>Eukaryota</taxon>
        <taxon>Metazoa</taxon>
        <taxon>Ecdysozoa</taxon>
        <taxon>Nematoda</taxon>
        <taxon>Enoplea</taxon>
        <taxon>Dorylaimia</taxon>
        <taxon>Mermithida</taxon>
        <taxon>Mermithoidea</taxon>
        <taxon>Mermithidae</taxon>
        <taxon>Romanomermis</taxon>
    </lineage>
</organism>
<dbReference type="WBParaSite" id="nRc.2.0.1.t09327-RA">
    <property type="protein sequence ID" value="nRc.2.0.1.t09327-RA"/>
    <property type="gene ID" value="nRc.2.0.1.g09327"/>
</dbReference>